<dbReference type="Proteomes" id="UP000189229">
    <property type="component" value="Unassembled WGS sequence"/>
</dbReference>
<evidence type="ECO:0000313" key="2">
    <source>
        <dbReference type="Proteomes" id="UP000189229"/>
    </source>
</evidence>
<evidence type="ECO:0000313" key="1">
    <source>
        <dbReference type="EMBL" id="OOK78779.1"/>
    </source>
</evidence>
<dbReference type="AlphaFoldDB" id="A0A1V3XHV5"/>
<sequence length="44" mass="4947">MENPPQWRGLTSVNGFSYRRNHRLTAGSAIRSRASMPMVCLSLP</sequence>
<name>A0A1V3XHV5_MYCKA</name>
<accession>A0A1V3XHV5</accession>
<protein>
    <submittedName>
        <fullName evidence="1">Uncharacterized protein</fullName>
    </submittedName>
</protein>
<organism evidence="1 2">
    <name type="scientific">Mycobacterium kansasii</name>
    <dbReference type="NCBI Taxonomy" id="1768"/>
    <lineage>
        <taxon>Bacteria</taxon>
        <taxon>Bacillati</taxon>
        <taxon>Actinomycetota</taxon>
        <taxon>Actinomycetes</taxon>
        <taxon>Mycobacteriales</taxon>
        <taxon>Mycobacteriaceae</taxon>
        <taxon>Mycobacterium</taxon>
    </lineage>
</organism>
<dbReference type="EMBL" id="MVBM01000002">
    <property type="protein sequence ID" value="OOK78779.1"/>
    <property type="molecule type" value="Genomic_DNA"/>
</dbReference>
<comment type="caution">
    <text evidence="1">The sequence shown here is derived from an EMBL/GenBank/DDBJ whole genome shotgun (WGS) entry which is preliminary data.</text>
</comment>
<proteinExistence type="predicted"/>
<reference evidence="1 2" key="1">
    <citation type="submission" date="2017-02" db="EMBL/GenBank/DDBJ databases">
        <title>Complete genome sequences of Mycobacterium kansasii strains isolated from rhesus macaques.</title>
        <authorList>
            <person name="Panda A."/>
            <person name="Nagaraj S."/>
            <person name="Zhao X."/>
            <person name="Tettelin H."/>
            <person name="Detolla L.J."/>
        </authorList>
    </citation>
    <scope>NUCLEOTIDE SEQUENCE [LARGE SCALE GENOMIC DNA]</scope>
    <source>
        <strain evidence="1 2">11-3813</strain>
    </source>
</reference>
<gene>
    <name evidence="1" type="ORF">BZL30_2458</name>
</gene>